<dbReference type="RefSeq" id="WP_258117419.1">
    <property type="nucleotide sequence ID" value="NZ_CP062229.1"/>
</dbReference>
<dbReference type="Proteomes" id="UP001058098">
    <property type="component" value="Chromosome"/>
</dbReference>
<evidence type="ECO:0000313" key="3">
    <source>
        <dbReference type="Proteomes" id="UP001058098"/>
    </source>
</evidence>
<reference evidence="2" key="1">
    <citation type="submission" date="2020-09" db="EMBL/GenBank/DDBJ databases">
        <title>Rhizobia associated with sainfoin plants.</title>
        <authorList>
            <person name="Asharfi S."/>
            <person name="Kuzmanovic N."/>
            <person name="Bunk B."/>
            <person name="Sproeer C."/>
            <person name="Becker M."/>
            <person name="Thuenen T."/>
        </authorList>
    </citation>
    <scope>NUCLEOTIDE SEQUENCE</scope>
    <source>
        <strain evidence="2">OM4</strain>
    </source>
</reference>
<feature type="transmembrane region" description="Helical" evidence="1">
    <location>
        <begin position="85"/>
        <end position="106"/>
    </location>
</feature>
<dbReference type="EMBL" id="CP062229">
    <property type="protein sequence ID" value="UVC13528.1"/>
    <property type="molecule type" value="Genomic_DNA"/>
</dbReference>
<evidence type="ECO:0000256" key="1">
    <source>
        <dbReference type="SAM" id="Phobius"/>
    </source>
</evidence>
<organism evidence="2 3">
    <name type="scientific">Mesorhizobium onobrychidis</name>
    <dbReference type="NCBI Taxonomy" id="2775404"/>
    <lineage>
        <taxon>Bacteria</taxon>
        <taxon>Pseudomonadati</taxon>
        <taxon>Pseudomonadota</taxon>
        <taxon>Alphaproteobacteria</taxon>
        <taxon>Hyphomicrobiales</taxon>
        <taxon>Phyllobacteriaceae</taxon>
        <taxon>Mesorhizobium</taxon>
    </lineage>
</organism>
<sequence length="246" mass="27689">MPTERSFGQTDEFAEKIQSTDFKGAIAASGIAKQTPDQKAAIEAMMFALWAQGQSERWGESTALLVLFNRMVGLVIDVLKLPVVLIGHLPGILIAVALVLVASYTFEWSPSREAKVGLFLVAVLVLFKDEILRWVRAVLFDIGDVFSNGALTRRYITRHFLYGPITVLEDPDGLKLHLATSRLLTSGPYLEETEAFQEIVARQIDQWPSLRTAIDGFWREFPSNPHYWRSLRNKLLETIEHGQMTA</sequence>
<accession>A0ABY5QR69</accession>
<evidence type="ECO:0000313" key="2">
    <source>
        <dbReference type="EMBL" id="UVC13528.1"/>
    </source>
</evidence>
<gene>
    <name evidence="2" type="ORF">IHQ72_22790</name>
</gene>
<protein>
    <submittedName>
        <fullName evidence="2">Uncharacterized protein</fullName>
    </submittedName>
</protein>
<keyword evidence="3" id="KW-1185">Reference proteome</keyword>
<keyword evidence="1" id="KW-0812">Transmembrane</keyword>
<proteinExistence type="predicted"/>
<keyword evidence="1" id="KW-0472">Membrane</keyword>
<keyword evidence="1" id="KW-1133">Transmembrane helix</keyword>
<name>A0ABY5QR69_9HYPH</name>